<evidence type="ECO:0000256" key="1">
    <source>
        <dbReference type="ARBA" id="ARBA00005614"/>
    </source>
</evidence>
<protein>
    <recommendedName>
        <fullName evidence="3 5">acylphosphatase</fullName>
        <ecNumber evidence="2 5">3.6.1.7</ecNumber>
    </recommendedName>
</protein>
<reference evidence="8" key="1">
    <citation type="submission" date="2020-10" db="EMBL/GenBank/DDBJ databases">
        <authorList>
            <person name="Gilroy R."/>
        </authorList>
    </citation>
    <scope>NUCLEOTIDE SEQUENCE</scope>
    <source>
        <strain evidence="8">ChiSxjej1B13-7041</strain>
    </source>
</reference>
<sequence length="90" mass="10773">MKVRKHFYFSGWVQGVGFRFKATYLARKYGLTGWVRNLFDGRVEMEAQGDRTVISLLLAKLQQDRYIKIEEIDERELPLKEGEGDFRERW</sequence>
<accession>A0A9D1EJH7</accession>
<dbReference type="PRINTS" id="PR00112">
    <property type="entry name" value="ACYLPHPHTASE"/>
</dbReference>
<dbReference type="InterPro" id="IPR020456">
    <property type="entry name" value="Acylphosphatase"/>
</dbReference>
<comment type="catalytic activity">
    <reaction evidence="4 5">
        <text>an acyl phosphate + H2O = a carboxylate + phosphate + H(+)</text>
        <dbReference type="Rhea" id="RHEA:14965"/>
        <dbReference type="ChEBI" id="CHEBI:15377"/>
        <dbReference type="ChEBI" id="CHEBI:15378"/>
        <dbReference type="ChEBI" id="CHEBI:29067"/>
        <dbReference type="ChEBI" id="CHEBI:43474"/>
        <dbReference type="ChEBI" id="CHEBI:59918"/>
        <dbReference type="EC" id="3.6.1.7"/>
    </reaction>
</comment>
<gene>
    <name evidence="8" type="ORF">IAB98_05970</name>
</gene>
<evidence type="ECO:0000256" key="3">
    <source>
        <dbReference type="ARBA" id="ARBA00015991"/>
    </source>
</evidence>
<dbReference type="AlphaFoldDB" id="A0A9D1EJH7"/>
<keyword evidence="5" id="KW-0378">Hydrolase</keyword>
<evidence type="ECO:0000313" key="9">
    <source>
        <dbReference type="Proteomes" id="UP000886841"/>
    </source>
</evidence>
<dbReference type="Proteomes" id="UP000886841">
    <property type="component" value="Unassembled WGS sequence"/>
</dbReference>
<reference evidence="8" key="2">
    <citation type="journal article" date="2021" name="PeerJ">
        <title>Extensive microbial diversity within the chicken gut microbiome revealed by metagenomics and culture.</title>
        <authorList>
            <person name="Gilroy R."/>
            <person name="Ravi A."/>
            <person name="Getino M."/>
            <person name="Pursley I."/>
            <person name="Horton D.L."/>
            <person name="Alikhan N.F."/>
            <person name="Baker D."/>
            <person name="Gharbi K."/>
            <person name="Hall N."/>
            <person name="Watson M."/>
            <person name="Adriaenssens E.M."/>
            <person name="Foster-Nyarko E."/>
            <person name="Jarju S."/>
            <person name="Secka A."/>
            <person name="Antonio M."/>
            <person name="Oren A."/>
            <person name="Chaudhuri R.R."/>
            <person name="La Ragione R."/>
            <person name="Hildebrand F."/>
            <person name="Pallen M.J."/>
        </authorList>
    </citation>
    <scope>NUCLEOTIDE SEQUENCE</scope>
    <source>
        <strain evidence="8">ChiSxjej1B13-7041</strain>
    </source>
</reference>
<organism evidence="8 9">
    <name type="scientific">Candidatus Egerieimonas intestinavium</name>
    <dbReference type="NCBI Taxonomy" id="2840777"/>
    <lineage>
        <taxon>Bacteria</taxon>
        <taxon>Bacillati</taxon>
        <taxon>Bacillota</taxon>
        <taxon>Clostridia</taxon>
        <taxon>Lachnospirales</taxon>
        <taxon>Lachnospiraceae</taxon>
        <taxon>Lachnospiraceae incertae sedis</taxon>
        <taxon>Candidatus Egerieimonas</taxon>
    </lineage>
</organism>
<dbReference type="EMBL" id="DVHU01000055">
    <property type="protein sequence ID" value="HIR92946.1"/>
    <property type="molecule type" value="Genomic_DNA"/>
</dbReference>
<evidence type="ECO:0000256" key="6">
    <source>
        <dbReference type="RuleBase" id="RU004168"/>
    </source>
</evidence>
<evidence type="ECO:0000313" key="8">
    <source>
        <dbReference type="EMBL" id="HIR92946.1"/>
    </source>
</evidence>
<evidence type="ECO:0000256" key="4">
    <source>
        <dbReference type="ARBA" id="ARBA00047645"/>
    </source>
</evidence>
<proteinExistence type="inferred from homology"/>
<dbReference type="PANTHER" id="PTHR47268:SF4">
    <property type="entry name" value="ACYLPHOSPHATASE"/>
    <property type="match status" value="1"/>
</dbReference>
<dbReference type="InterPro" id="IPR001792">
    <property type="entry name" value="Acylphosphatase-like_dom"/>
</dbReference>
<dbReference type="PANTHER" id="PTHR47268">
    <property type="entry name" value="ACYLPHOSPHATASE"/>
    <property type="match status" value="1"/>
</dbReference>
<dbReference type="InterPro" id="IPR036046">
    <property type="entry name" value="Acylphosphatase-like_dom_sf"/>
</dbReference>
<evidence type="ECO:0000256" key="5">
    <source>
        <dbReference type="PROSITE-ProRule" id="PRU00520"/>
    </source>
</evidence>
<evidence type="ECO:0000259" key="7">
    <source>
        <dbReference type="PROSITE" id="PS51160"/>
    </source>
</evidence>
<feature type="active site" evidence="5">
    <location>
        <position position="19"/>
    </location>
</feature>
<dbReference type="PROSITE" id="PS00151">
    <property type="entry name" value="ACYLPHOSPHATASE_2"/>
    <property type="match status" value="1"/>
</dbReference>
<dbReference type="InterPro" id="IPR017968">
    <property type="entry name" value="Acylphosphatase_CS"/>
</dbReference>
<dbReference type="EC" id="3.6.1.7" evidence="2 5"/>
<dbReference type="SUPFAM" id="SSF54975">
    <property type="entry name" value="Acylphosphatase/BLUF domain-like"/>
    <property type="match status" value="1"/>
</dbReference>
<name>A0A9D1EJH7_9FIRM</name>
<comment type="similarity">
    <text evidence="1 6">Belongs to the acylphosphatase family.</text>
</comment>
<comment type="caution">
    <text evidence="8">The sequence shown here is derived from an EMBL/GenBank/DDBJ whole genome shotgun (WGS) entry which is preliminary data.</text>
</comment>
<dbReference type="PROSITE" id="PS51160">
    <property type="entry name" value="ACYLPHOSPHATASE_3"/>
    <property type="match status" value="1"/>
</dbReference>
<dbReference type="GO" id="GO:0003998">
    <property type="term" value="F:acylphosphatase activity"/>
    <property type="evidence" value="ECO:0007669"/>
    <property type="project" value="UniProtKB-EC"/>
</dbReference>
<feature type="domain" description="Acylphosphatase-like" evidence="7">
    <location>
        <begin position="4"/>
        <end position="90"/>
    </location>
</feature>
<dbReference type="Gene3D" id="3.30.70.100">
    <property type="match status" value="1"/>
</dbReference>
<dbReference type="Pfam" id="PF00708">
    <property type="entry name" value="Acylphosphatase"/>
    <property type="match status" value="1"/>
</dbReference>
<feature type="active site" evidence="5">
    <location>
        <position position="37"/>
    </location>
</feature>
<evidence type="ECO:0000256" key="2">
    <source>
        <dbReference type="ARBA" id="ARBA00012150"/>
    </source>
</evidence>